<dbReference type="Proteomes" id="UP000664417">
    <property type="component" value="Unassembled WGS sequence"/>
</dbReference>
<dbReference type="Pfam" id="PF01943">
    <property type="entry name" value="Polysacc_synt"/>
    <property type="match status" value="1"/>
</dbReference>
<feature type="transmembrane region" description="Helical" evidence="6">
    <location>
        <begin position="274"/>
        <end position="296"/>
    </location>
</feature>
<feature type="transmembrane region" description="Helical" evidence="6">
    <location>
        <begin position="78"/>
        <end position="99"/>
    </location>
</feature>
<evidence type="ECO:0000256" key="5">
    <source>
        <dbReference type="ARBA" id="ARBA00023136"/>
    </source>
</evidence>
<evidence type="ECO:0000313" key="7">
    <source>
        <dbReference type="EMBL" id="MBO1317197.1"/>
    </source>
</evidence>
<comment type="subcellular location">
    <subcellularLocation>
        <location evidence="1">Cell membrane</location>
        <topology evidence="1">Multi-pass membrane protein</topology>
    </subcellularLocation>
</comment>
<dbReference type="RefSeq" id="WP_207856428.1">
    <property type="nucleotide sequence ID" value="NZ_JAFREP010000001.1"/>
</dbReference>
<feature type="transmembrane region" description="Helical" evidence="6">
    <location>
        <begin position="139"/>
        <end position="160"/>
    </location>
</feature>
<evidence type="ECO:0000256" key="3">
    <source>
        <dbReference type="ARBA" id="ARBA00022692"/>
    </source>
</evidence>
<evidence type="ECO:0000256" key="2">
    <source>
        <dbReference type="ARBA" id="ARBA00022475"/>
    </source>
</evidence>
<evidence type="ECO:0000313" key="8">
    <source>
        <dbReference type="Proteomes" id="UP000664417"/>
    </source>
</evidence>
<feature type="transmembrane region" description="Helical" evidence="6">
    <location>
        <begin position="344"/>
        <end position="364"/>
    </location>
</feature>
<evidence type="ECO:0000256" key="6">
    <source>
        <dbReference type="SAM" id="Phobius"/>
    </source>
</evidence>
<feature type="transmembrane region" description="Helical" evidence="6">
    <location>
        <begin position="370"/>
        <end position="390"/>
    </location>
</feature>
<dbReference type="InterPro" id="IPR002797">
    <property type="entry name" value="Polysacc_synth"/>
</dbReference>
<dbReference type="EMBL" id="JAFREP010000001">
    <property type="protein sequence ID" value="MBO1317197.1"/>
    <property type="molecule type" value="Genomic_DNA"/>
</dbReference>
<keyword evidence="5 6" id="KW-0472">Membrane</keyword>
<keyword evidence="4 6" id="KW-1133">Transmembrane helix</keyword>
<feature type="transmembrane region" description="Helical" evidence="6">
    <location>
        <begin position="397"/>
        <end position="416"/>
    </location>
</feature>
<proteinExistence type="predicted"/>
<dbReference type="GO" id="GO:0005886">
    <property type="term" value="C:plasma membrane"/>
    <property type="evidence" value="ECO:0007669"/>
    <property type="project" value="UniProtKB-SubCell"/>
</dbReference>
<dbReference type="PANTHER" id="PTHR30250:SF11">
    <property type="entry name" value="O-ANTIGEN TRANSPORTER-RELATED"/>
    <property type="match status" value="1"/>
</dbReference>
<feature type="transmembrane region" description="Helical" evidence="6">
    <location>
        <begin position="38"/>
        <end position="57"/>
    </location>
</feature>
<sequence>MLKSILLLHVAHLTGRLLYVFFALWYLNRFLGIEAKGVWAGLFSLFSILSVLSNMGFEVWLSRAVAAGNIDRARAQRFLFQTKSGLWLLCWLIGAVLVANGAYPALASAAFGVALIFDGIGVAQQAIYEGKSDTPRLAAMSFFKVGGFAIAAALAAMIVPNPDLDVFAWCFAGVLGLRVCFGQHAWSLLPPEGKPIDPEAVRSFLFMGAYTLVTVLYFRIDQVMLIPLAGEAAAGNYANAYDLVEGTLFISGAVAAVLYPKLVQAEDETRRARLFDTAFAGLTVIGACGVCGMWLFGKPVGGLLAGEAFDGALPVLYLLATCLPIMFANGILSRWLFARNMERFALVTGVAATLLNMAGNAWAIPRWGAQGATVMTILTEGFIFVAWLLVGRGSWLLLGRWLLLLTPLIAVHQSWIRLGTPSAVLVAATCYTPIGVWLIRGWRAET</sequence>
<feature type="transmembrane region" description="Helical" evidence="6">
    <location>
        <begin position="7"/>
        <end position="26"/>
    </location>
</feature>
<feature type="transmembrane region" description="Helical" evidence="6">
    <location>
        <begin position="201"/>
        <end position="220"/>
    </location>
</feature>
<accession>A0A8J7PYV8</accession>
<dbReference type="InterPro" id="IPR050833">
    <property type="entry name" value="Poly_Biosynth_Transport"/>
</dbReference>
<feature type="transmembrane region" description="Helical" evidence="6">
    <location>
        <begin position="316"/>
        <end position="337"/>
    </location>
</feature>
<keyword evidence="8" id="KW-1185">Reference proteome</keyword>
<organism evidence="7 8">
    <name type="scientific">Acanthopleuribacter pedis</name>
    <dbReference type="NCBI Taxonomy" id="442870"/>
    <lineage>
        <taxon>Bacteria</taxon>
        <taxon>Pseudomonadati</taxon>
        <taxon>Acidobacteriota</taxon>
        <taxon>Holophagae</taxon>
        <taxon>Acanthopleuribacterales</taxon>
        <taxon>Acanthopleuribacteraceae</taxon>
        <taxon>Acanthopleuribacter</taxon>
    </lineage>
</organism>
<comment type="caution">
    <text evidence="7">The sequence shown here is derived from an EMBL/GenBank/DDBJ whole genome shotgun (WGS) entry which is preliminary data.</text>
</comment>
<gene>
    <name evidence="7" type="ORF">J3U88_01910</name>
</gene>
<protein>
    <submittedName>
        <fullName evidence="7">Oligosaccharide flippase family protein</fullName>
    </submittedName>
</protein>
<dbReference type="PANTHER" id="PTHR30250">
    <property type="entry name" value="PST FAMILY PREDICTED COLANIC ACID TRANSPORTER"/>
    <property type="match status" value="1"/>
</dbReference>
<name>A0A8J7PYV8_9BACT</name>
<keyword evidence="2" id="KW-1003">Cell membrane</keyword>
<keyword evidence="3 6" id="KW-0812">Transmembrane</keyword>
<feature type="transmembrane region" description="Helical" evidence="6">
    <location>
        <begin position="166"/>
        <end position="189"/>
    </location>
</feature>
<reference evidence="7" key="1">
    <citation type="submission" date="2021-03" db="EMBL/GenBank/DDBJ databases">
        <authorList>
            <person name="Wang G."/>
        </authorList>
    </citation>
    <scope>NUCLEOTIDE SEQUENCE</scope>
    <source>
        <strain evidence="7">KCTC 12899</strain>
    </source>
</reference>
<dbReference type="AlphaFoldDB" id="A0A8J7PYV8"/>
<evidence type="ECO:0000256" key="1">
    <source>
        <dbReference type="ARBA" id="ARBA00004651"/>
    </source>
</evidence>
<feature type="transmembrane region" description="Helical" evidence="6">
    <location>
        <begin position="422"/>
        <end position="439"/>
    </location>
</feature>
<evidence type="ECO:0000256" key="4">
    <source>
        <dbReference type="ARBA" id="ARBA00022989"/>
    </source>
</evidence>